<dbReference type="EMBL" id="JAGGLG010000011">
    <property type="protein sequence ID" value="MBP2018259.1"/>
    <property type="molecule type" value="Genomic_DNA"/>
</dbReference>
<evidence type="ECO:0000313" key="9">
    <source>
        <dbReference type="EMBL" id="MBP2018259.1"/>
    </source>
</evidence>
<dbReference type="Pfam" id="PF01432">
    <property type="entry name" value="Peptidase_M3"/>
    <property type="match status" value="1"/>
</dbReference>
<comment type="caution">
    <text evidence="9">The sequence shown here is derived from an EMBL/GenBank/DDBJ whole genome shotgun (WGS) entry which is preliminary data.</text>
</comment>
<proteinExistence type="inferred from homology"/>
<dbReference type="RefSeq" id="WP_209466392.1">
    <property type="nucleotide sequence ID" value="NZ_JAGGLG010000011.1"/>
</dbReference>
<dbReference type="Proteomes" id="UP001519289">
    <property type="component" value="Unassembled WGS sequence"/>
</dbReference>
<evidence type="ECO:0000259" key="7">
    <source>
        <dbReference type="Pfam" id="PF01432"/>
    </source>
</evidence>
<dbReference type="Gene3D" id="1.20.140.70">
    <property type="entry name" value="Oligopeptidase f, N-terminal domain"/>
    <property type="match status" value="1"/>
</dbReference>
<evidence type="ECO:0000256" key="4">
    <source>
        <dbReference type="ARBA" id="ARBA00022833"/>
    </source>
</evidence>
<dbReference type="InterPro" id="IPR042088">
    <property type="entry name" value="OligoPept_F_C"/>
</dbReference>
<evidence type="ECO:0000259" key="8">
    <source>
        <dbReference type="Pfam" id="PF08439"/>
    </source>
</evidence>
<reference evidence="9 10" key="1">
    <citation type="submission" date="2021-03" db="EMBL/GenBank/DDBJ databases">
        <title>Genomic Encyclopedia of Type Strains, Phase IV (KMG-IV): sequencing the most valuable type-strain genomes for metagenomic binning, comparative biology and taxonomic classification.</title>
        <authorList>
            <person name="Goeker M."/>
        </authorList>
    </citation>
    <scope>NUCLEOTIDE SEQUENCE [LARGE SCALE GENOMIC DNA]</scope>
    <source>
        <strain evidence="9 10">DSM 27138</strain>
    </source>
</reference>
<dbReference type="InterPro" id="IPR001567">
    <property type="entry name" value="Pept_M3A_M3B_dom"/>
</dbReference>
<keyword evidence="3 6" id="KW-0378">Hydrolase</keyword>
<evidence type="ECO:0000256" key="5">
    <source>
        <dbReference type="ARBA" id="ARBA00023049"/>
    </source>
</evidence>
<dbReference type="CDD" id="cd09609">
    <property type="entry name" value="M3B_PepF"/>
    <property type="match status" value="1"/>
</dbReference>
<dbReference type="SUPFAM" id="SSF55486">
    <property type="entry name" value="Metalloproteases ('zincins'), catalytic domain"/>
    <property type="match status" value="1"/>
</dbReference>
<dbReference type="Gene3D" id="1.10.1370.20">
    <property type="entry name" value="Oligoendopeptidase f, C-terminal domain"/>
    <property type="match status" value="1"/>
</dbReference>
<keyword evidence="5 6" id="KW-0482">Metalloprotease</keyword>
<evidence type="ECO:0000256" key="6">
    <source>
        <dbReference type="RuleBase" id="RU368091"/>
    </source>
</evidence>
<evidence type="ECO:0000256" key="2">
    <source>
        <dbReference type="ARBA" id="ARBA00022723"/>
    </source>
</evidence>
<organism evidence="9 10">
    <name type="scientific">Symbiobacterium terraclitae</name>
    <dbReference type="NCBI Taxonomy" id="557451"/>
    <lineage>
        <taxon>Bacteria</taxon>
        <taxon>Bacillati</taxon>
        <taxon>Bacillota</taxon>
        <taxon>Clostridia</taxon>
        <taxon>Eubacteriales</taxon>
        <taxon>Symbiobacteriaceae</taxon>
        <taxon>Symbiobacterium</taxon>
    </lineage>
</organism>
<feature type="domain" description="Oligopeptidase F N-terminal" evidence="8">
    <location>
        <begin position="112"/>
        <end position="181"/>
    </location>
</feature>
<evidence type="ECO:0000256" key="3">
    <source>
        <dbReference type="ARBA" id="ARBA00022801"/>
    </source>
</evidence>
<feature type="domain" description="Peptidase M3A/M3B catalytic" evidence="7">
    <location>
        <begin position="206"/>
        <end position="583"/>
    </location>
</feature>
<sequence>MRLRRNEVPLEQTWNLCDLFATPAAWEAEAKSLEADLQSVTQYKGRLAEGAATLAAALRTYEALLERGVRWGTYAELVLAGDGSDPENQGMAARSAALIAQFEAATAFLKSEILALPAGQVEAWMAAEPELAVYRPYLEQILIERPHMLHPETEEALAALGEVTGAPFVTYERARSSDMTFEPITTPDGRTQPVSFALYEDELEISADTAVRRASFDSFARGLAAYQNTLAATFATEVKKNVVLARLRRYESATHMLLAPHRIDHAVYYNLLDVIQSELAPHMRRYARLRKRVLGLDEMRYCDIEAPLDPEYNPTVTREEAGRLVLDALAVLGPEYRAIIERALSERWVDWADNVGKQAGAFCASPYGAHSYILLTFTGQMRSAFTLAHELGHAGHFELANRNQRLLNVEPALFFVEAPSTMNELLLADHILKGTDDRRMRRWVIMQLLMTYHHNFVRHLLEAELQRRIYEQAEKGVPVTAKLLSETKGAILERFWGGEVVIDEGARLTWMRQPHYYMGLYPYTYSAGLTCGTAVAQRIKEEGKPAAEQWLEVLKAGGSLPPMELMAMAGVDMTKPDPIRKAVAYVGSLIDELEASF</sequence>
<keyword evidence="2 6" id="KW-0479">Metal-binding</keyword>
<dbReference type="EC" id="3.4.24.-" evidence="6"/>
<dbReference type="InterPro" id="IPR013647">
    <property type="entry name" value="OligopepF_N_dom"/>
</dbReference>
<dbReference type="NCBIfam" id="TIGR00181">
    <property type="entry name" value="pepF"/>
    <property type="match status" value="1"/>
</dbReference>
<dbReference type="InterPro" id="IPR004438">
    <property type="entry name" value="Peptidase_M3B"/>
</dbReference>
<name>A0ABS4JUX5_9FIRM</name>
<keyword evidence="4 6" id="KW-0862">Zinc</keyword>
<evidence type="ECO:0000313" key="10">
    <source>
        <dbReference type="Proteomes" id="UP001519289"/>
    </source>
</evidence>
<protein>
    <recommendedName>
        <fullName evidence="6">Oligopeptidase F</fullName>
        <ecNumber evidence="6">3.4.24.-</ecNumber>
    </recommendedName>
</protein>
<dbReference type="InterPro" id="IPR034009">
    <property type="entry name" value="M3B_PepF_4"/>
</dbReference>
<accession>A0ABS4JUX5</accession>
<comment type="function">
    <text evidence="6">Has oligopeptidase activity and degrades a variety of small bioactive peptides.</text>
</comment>
<keyword evidence="1 6" id="KW-0645">Protease</keyword>
<evidence type="ECO:0000256" key="1">
    <source>
        <dbReference type="ARBA" id="ARBA00022670"/>
    </source>
</evidence>
<comment type="similarity">
    <text evidence="6">Belongs to the peptidase M3B family.</text>
</comment>
<keyword evidence="10" id="KW-1185">Reference proteome</keyword>
<gene>
    <name evidence="9" type="ORF">J2Z79_001660</name>
</gene>
<comment type="cofactor">
    <cofactor evidence="6">
        <name>Zn(2+)</name>
        <dbReference type="ChEBI" id="CHEBI:29105"/>
    </cofactor>
    <text evidence="6">Binds 1 zinc ion.</text>
</comment>
<dbReference type="Pfam" id="PF08439">
    <property type="entry name" value="Peptidase_M3_N"/>
    <property type="match status" value="1"/>
</dbReference>